<dbReference type="InterPro" id="IPR036439">
    <property type="entry name" value="Dockerin_dom_sf"/>
</dbReference>
<keyword evidence="2" id="KW-1185">Reference proteome</keyword>
<dbReference type="KEGG" id="mmav:RE476_08590"/>
<gene>
    <name evidence="1" type="ORF">RE476_08590</name>
</gene>
<dbReference type="EMBL" id="CP133594">
    <property type="protein sequence ID" value="WMW21459.1"/>
    <property type="molecule type" value="Genomic_DNA"/>
</dbReference>
<dbReference type="Proteomes" id="UP001183006">
    <property type="component" value="Chromosome"/>
</dbReference>
<dbReference type="GeneID" id="84230193"/>
<name>A0AA51UEF8_9EURY</name>
<organism evidence="1 2">
    <name type="scientific">Methanolobus mangrovi</name>
    <dbReference type="NCBI Taxonomy" id="3072977"/>
    <lineage>
        <taxon>Archaea</taxon>
        <taxon>Methanobacteriati</taxon>
        <taxon>Methanobacteriota</taxon>
        <taxon>Stenosarchaea group</taxon>
        <taxon>Methanomicrobia</taxon>
        <taxon>Methanosarcinales</taxon>
        <taxon>Methanosarcinaceae</taxon>
        <taxon>Methanolobus</taxon>
    </lineage>
</organism>
<proteinExistence type="predicted"/>
<evidence type="ECO:0000313" key="1">
    <source>
        <dbReference type="EMBL" id="WMW21459.1"/>
    </source>
</evidence>
<protein>
    <recommendedName>
        <fullName evidence="3">Dockerin domain-containing protein</fullName>
    </recommendedName>
</protein>
<dbReference type="AlphaFoldDB" id="A0AA51UEF8"/>
<dbReference type="GO" id="GO:0000272">
    <property type="term" value="P:polysaccharide catabolic process"/>
    <property type="evidence" value="ECO:0007669"/>
    <property type="project" value="InterPro"/>
</dbReference>
<evidence type="ECO:0008006" key="3">
    <source>
        <dbReference type="Google" id="ProtNLM"/>
    </source>
</evidence>
<dbReference type="SUPFAM" id="SSF63446">
    <property type="entry name" value="Type I dockerin domain"/>
    <property type="match status" value="1"/>
</dbReference>
<evidence type="ECO:0000313" key="2">
    <source>
        <dbReference type="Proteomes" id="UP001183006"/>
    </source>
</evidence>
<accession>A0AA51UEF8</accession>
<dbReference type="RefSeq" id="WP_309307245.1">
    <property type="nucleotide sequence ID" value="NZ_CP133594.1"/>
</dbReference>
<reference evidence="1" key="1">
    <citation type="submission" date="2023-08" db="EMBL/GenBank/DDBJ databases">
        <title>Methanolobus mangrovi sp. nov. and Methanolobus sediminis sp. nov, two novel methylotrophic methanogens isolated from mangrove sediments in China.</title>
        <authorList>
            <person name="Zhou J."/>
        </authorList>
    </citation>
    <scope>NUCLEOTIDE SEQUENCE</scope>
    <source>
        <strain evidence="1">FTZ2</strain>
    </source>
</reference>
<sequence>MKKEILSFLLFFLLVNTAHADLYSDMGDMVPSYNQNVDLVPDVIIGLLGNEEMYGIVSMSDGTNLEIKAVTKDGLVVEFTKVTMEIEQGKGDYDNDGSLTALDGLGAIKMSTGKLPEDMGLDVDGNKKVNSLDGRIILQSAVGLSSELDPTVIVYTDEDTLSGLMLSEDPASYFLDAYESGNIEVEGVSFSNKAKLSVGNLILKISSILGLI</sequence>